<evidence type="ECO:0000256" key="3">
    <source>
        <dbReference type="ARBA" id="ARBA00013266"/>
    </source>
</evidence>
<keyword evidence="13" id="KW-1185">Reference proteome</keyword>
<keyword evidence="7" id="KW-0677">Repeat</keyword>
<dbReference type="UniPathway" id="UPA00136">
    <property type="reaction ID" value="UER00199"/>
</dbReference>
<protein>
    <recommendedName>
        <fullName evidence="4 11">Serine acetyltransferase</fullName>
        <ecNumber evidence="3 11">2.3.1.30</ecNumber>
    </recommendedName>
</protein>
<dbReference type="NCBIfam" id="NF041874">
    <property type="entry name" value="EPS_EpsC"/>
    <property type="match status" value="1"/>
</dbReference>
<dbReference type="InterPro" id="IPR001451">
    <property type="entry name" value="Hexapep"/>
</dbReference>
<keyword evidence="6 11" id="KW-0808">Transferase</keyword>
<evidence type="ECO:0000256" key="1">
    <source>
        <dbReference type="ARBA" id="ARBA00004876"/>
    </source>
</evidence>
<dbReference type="SUPFAM" id="SSF51161">
    <property type="entry name" value="Trimeric LpxA-like enzymes"/>
    <property type="match status" value="1"/>
</dbReference>
<proteinExistence type="inferred from homology"/>
<keyword evidence="5" id="KW-0028">Amino-acid biosynthesis</keyword>
<dbReference type="PIRSF" id="PIRSF000441">
    <property type="entry name" value="CysE"/>
    <property type="match status" value="1"/>
</dbReference>
<evidence type="ECO:0000256" key="11">
    <source>
        <dbReference type="PIRNR" id="PIRNR000441"/>
    </source>
</evidence>
<evidence type="ECO:0000256" key="9">
    <source>
        <dbReference type="ARBA" id="ARBA00023315"/>
    </source>
</evidence>
<evidence type="ECO:0000256" key="6">
    <source>
        <dbReference type="ARBA" id="ARBA00022679"/>
    </source>
</evidence>
<dbReference type="GO" id="GO:0009001">
    <property type="term" value="F:serine O-acetyltransferase activity"/>
    <property type="evidence" value="ECO:0007669"/>
    <property type="project" value="UniProtKB-EC"/>
</dbReference>
<dbReference type="InterPro" id="IPR018357">
    <property type="entry name" value="Hexapep_transf_CS"/>
</dbReference>
<dbReference type="FunFam" id="2.160.10.10:FF:000007">
    <property type="entry name" value="Serine acetyltransferase"/>
    <property type="match status" value="1"/>
</dbReference>
<dbReference type="RefSeq" id="WP_154442519.1">
    <property type="nucleotide sequence ID" value="NZ_JAHLPJ010000001.1"/>
</dbReference>
<dbReference type="Proteomes" id="UP000469523">
    <property type="component" value="Unassembled WGS sequence"/>
</dbReference>
<dbReference type="Gene3D" id="1.10.3130.10">
    <property type="entry name" value="serine acetyltransferase, domain 1"/>
    <property type="match status" value="1"/>
</dbReference>
<dbReference type="Gene3D" id="2.160.10.10">
    <property type="entry name" value="Hexapeptide repeat proteins"/>
    <property type="match status" value="1"/>
</dbReference>
<comment type="caution">
    <text evidence="12">The sequence shown here is derived from an EMBL/GenBank/DDBJ whole genome shotgun (WGS) entry which is preliminary data.</text>
</comment>
<dbReference type="AlphaFoldDB" id="A0A6N7Y3N2"/>
<dbReference type="EMBL" id="VUNQ01000053">
    <property type="protein sequence ID" value="MSU03078.1"/>
    <property type="molecule type" value="Genomic_DNA"/>
</dbReference>
<comment type="similarity">
    <text evidence="2 11">Belongs to the transferase hexapeptide repeat family.</text>
</comment>
<evidence type="ECO:0000256" key="7">
    <source>
        <dbReference type="ARBA" id="ARBA00022737"/>
    </source>
</evidence>
<organism evidence="12 13">
    <name type="scientific">Tissierella pigra</name>
    <dbReference type="NCBI Taxonomy" id="2607614"/>
    <lineage>
        <taxon>Bacteria</taxon>
        <taxon>Bacillati</taxon>
        <taxon>Bacillota</taxon>
        <taxon>Tissierellia</taxon>
        <taxon>Tissierellales</taxon>
        <taxon>Tissierellaceae</taxon>
        <taxon>Tissierella</taxon>
    </lineage>
</organism>
<dbReference type="CDD" id="cd03354">
    <property type="entry name" value="LbH_SAT"/>
    <property type="match status" value="1"/>
</dbReference>
<evidence type="ECO:0000313" key="13">
    <source>
        <dbReference type="Proteomes" id="UP000469523"/>
    </source>
</evidence>
<dbReference type="Pfam" id="PF00132">
    <property type="entry name" value="Hexapep"/>
    <property type="match status" value="1"/>
</dbReference>
<evidence type="ECO:0000256" key="4">
    <source>
        <dbReference type="ARBA" id="ARBA00018522"/>
    </source>
</evidence>
<dbReference type="InterPro" id="IPR053376">
    <property type="entry name" value="Serine_acetyltransferase"/>
</dbReference>
<dbReference type="InterPro" id="IPR042122">
    <property type="entry name" value="Ser_AcTrfase_N_sf"/>
</dbReference>
<evidence type="ECO:0000256" key="10">
    <source>
        <dbReference type="ARBA" id="ARBA00049486"/>
    </source>
</evidence>
<evidence type="ECO:0000256" key="5">
    <source>
        <dbReference type="ARBA" id="ARBA00022605"/>
    </source>
</evidence>
<dbReference type="InterPro" id="IPR005881">
    <property type="entry name" value="Ser_O-AcTrfase"/>
</dbReference>
<keyword evidence="9 11" id="KW-0012">Acyltransferase</keyword>
<dbReference type="NCBIfam" id="TIGR01172">
    <property type="entry name" value="cysE"/>
    <property type="match status" value="1"/>
</dbReference>
<accession>A0A6N7Y3N2</accession>
<comment type="catalytic activity">
    <reaction evidence="10 11">
        <text>L-serine + acetyl-CoA = O-acetyl-L-serine + CoA</text>
        <dbReference type="Rhea" id="RHEA:24560"/>
        <dbReference type="ChEBI" id="CHEBI:33384"/>
        <dbReference type="ChEBI" id="CHEBI:57287"/>
        <dbReference type="ChEBI" id="CHEBI:57288"/>
        <dbReference type="ChEBI" id="CHEBI:58340"/>
        <dbReference type="EC" id="2.3.1.30"/>
    </reaction>
</comment>
<dbReference type="GO" id="GO:0005737">
    <property type="term" value="C:cytoplasm"/>
    <property type="evidence" value="ECO:0007669"/>
    <property type="project" value="InterPro"/>
</dbReference>
<dbReference type="PANTHER" id="PTHR42811">
    <property type="entry name" value="SERINE ACETYLTRANSFERASE"/>
    <property type="match status" value="1"/>
</dbReference>
<gene>
    <name evidence="12" type="primary">cysE</name>
    <name evidence="12" type="ORF">FYJ83_16575</name>
</gene>
<evidence type="ECO:0000313" key="12">
    <source>
        <dbReference type="EMBL" id="MSU03078.1"/>
    </source>
</evidence>
<comment type="pathway">
    <text evidence="1">Amino-acid biosynthesis; L-cysteine biosynthesis; L-cysteine from L-serine: step 1/2.</text>
</comment>
<dbReference type="InterPro" id="IPR045304">
    <property type="entry name" value="LbH_SAT"/>
</dbReference>
<dbReference type="PROSITE" id="PS00101">
    <property type="entry name" value="HEXAPEP_TRANSFERASES"/>
    <property type="match status" value="1"/>
</dbReference>
<evidence type="ECO:0000256" key="8">
    <source>
        <dbReference type="ARBA" id="ARBA00023192"/>
    </source>
</evidence>
<dbReference type="EC" id="2.3.1.30" evidence="3 11"/>
<name>A0A6N7Y3N2_9FIRM</name>
<dbReference type="InterPro" id="IPR011004">
    <property type="entry name" value="Trimer_LpxA-like_sf"/>
</dbReference>
<reference evidence="12 13" key="1">
    <citation type="submission" date="2019-09" db="EMBL/GenBank/DDBJ databases">
        <title>In-depth cultivation of the pig gut microbiome towards novel bacterial diversity and tailored functional studies.</title>
        <authorList>
            <person name="Wylensek D."/>
            <person name="Hitch T.C.A."/>
            <person name="Clavel T."/>
        </authorList>
    </citation>
    <scope>NUCLEOTIDE SEQUENCE [LARGE SCALE GENOMIC DNA]</scope>
    <source>
        <strain evidence="12 13">WCA3-693-APC-4?</strain>
    </source>
</reference>
<keyword evidence="8" id="KW-0198">Cysteine biosynthesis</keyword>
<sequence length="182" mass="20141">MFKWFINDAKNILEKDPAAKNLFTAMFFYPSQRAIFYHRIAHRLYKKKKFIWSWIISQRARRITGIEIHPGATIGDKLFIDHGMGVVIGETAEIGNNVVMYHGVTLGGIGGEKGSKRHPTIEDDVIIGAGAKILGPITIGKGAKIGANSVVLEDVPPYSTAVGSPARIIRKKNKNYGYIYVV</sequence>
<evidence type="ECO:0000256" key="2">
    <source>
        <dbReference type="ARBA" id="ARBA00007274"/>
    </source>
</evidence>
<dbReference type="GO" id="GO:0006535">
    <property type="term" value="P:cysteine biosynthetic process from serine"/>
    <property type="evidence" value="ECO:0007669"/>
    <property type="project" value="InterPro"/>
</dbReference>